<protein>
    <submittedName>
        <fullName evidence="1">Uncharacterized protein</fullName>
    </submittedName>
</protein>
<dbReference type="AlphaFoldDB" id="A0AAX3QKP4"/>
<dbReference type="RefSeq" id="WP_227211402.1">
    <property type="nucleotide sequence ID" value="NZ_CP120353.1"/>
</dbReference>
<proteinExistence type="predicted"/>
<organism evidence="1 2">
    <name type="scientific">Parabacteroides distasonis</name>
    <dbReference type="NCBI Taxonomy" id="823"/>
    <lineage>
        <taxon>Bacteria</taxon>
        <taxon>Pseudomonadati</taxon>
        <taxon>Bacteroidota</taxon>
        <taxon>Bacteroidia</taxon>
        <taxon>Bacteroidales</taxon>
        <taxon>Tannerellaceae</taxon>
        <taxon>Parabacteroides</taxon>
    </lineage>
</organism>
<dbReference type="Proteomes" id="UP001221009">
    <property type="component" value="Chromosome"/>
</dbReference>
<gene>
    <name evidence="1" type="ORF">P2T59_11790</name>
</gene>
<reference evidence="1" key="1">
    <citation type="submission" date="2023-03" db="EMBL/GenBank/DDBJ databases">
        <title>Parabacteroides distasonis, a bacteria resistant against UC.</title>
        <authorList>
            <person name="Dai W."/>
        </authorList>
    </citation>
    <scope>NUCLEOTIDE SEQUENCE</scope>
    <source>
        <strain evidence="1">F1-28</strain>
    </source>
</reference>
<accession>A0AAX3QKP4</accession>
<name>A0AAX3QKP4_PARDI</name>
<evidence type="ECO:0000313" key="2">
    <source>
        <dbReference type="Proteomes" id="UP001221009"/>
    </source>
</evidence>
<dbReference type="EMBL" id="CP120353">
    <property type="protein sequence ID" value="WET62399.1"/>
    <property type="molecule type" value="Genomic_DNA"/>
</dbReference>
<sequence length="539" mass="60933">MKKVVGLLAGLCLCAGCENEIPEPTASVVSAGKFVVDYTTAAGAATRVIHENQPKGVRINSLTYLLYSEEGTLEKRREIPGLDTDGESWPLRRENMSWEQREALKDTLSQGETYHAVFVANIDSAVCGWTGADGQPWSPLRETGTYETVYLQMPFQPFNDRNMFYVFTRDILSTDQGADRENPYNCPVVLRRAVTRTDFWFEKLPDWEEKTEGGDTEISGYPATCLLPEDIKNYFQSDFYAFVLSKYKDELSQPVVDKTVDFLDALKRYFSEQILNPDLKDKYTKYIGRLSEIEGQIQGEGKSDFLDQINSDMAEGGVLSNFQTHLVNTLLNKLEHNTTVRSLFDQSAKRKSGTWATIVYEGQSGVDKYYLSGKAPEAGLTESLRMKADTTVMRKSVSYLAFNWVGLADPEKNKISGVSWYPTAEATNSDFSLTLNPSISTGQGVNEKYSVFYRPMNELNLKTDWEKQVKTTTIVCDLEKALPFKEEDVELITDIKKLLSEDKIKDYSGSLKEMSLVITYPDISKSEVLEIKEIWEISK</sequence>
<evidence type="ECO:0000313" key="1">
    <source>
        <dbReference type="EMBL" id="WET62399.1"/>
    </source>
</evidence>